<dbReference type="InterPro" id="IPR036162">
    <property type="entry name" value="Resolvase-like_N_sf"/>
</dbReference>
<dbReference type="InterPro" id="IPR006119">
    <property type="entry name" value="Resolv_N"/>
</dbReference>
<feature type="domain" description="Resolvase/invertase-type recombinase catalytic" evidence="1">
    <location>
        <begin position="5"/>
        <end position="152"/>
    </location>
</feature>
<dbReference type="InterPro" id="IPR011109">
    <property type="entry name" value="DNA_bind_recombinase_dom"/>
</dbReference>
<name>A0A6C8NEL4_LISMN</name>
<protein>
    <recommendedName>
        <fullName evidence="4">Recombinase family protein</fullName>
    </recommendedName>
</protein>
<dbReference type="PANTHER" id="PTHR30461:SF23">
    <property type="entry name" value="DNA RECOMBINASE-RELATED"/>
    <property type="match status" value="1"/>
</dbReference>
<dbReference type="PROSITE" id="PS51736">
    <property type="entry name" value="RECOMBINASES_3"/>
    <property type="match status" value="1"/>
</dbReference>
<dbReference type="PROSITE" id="PS51737">
    <property type="entry name" value="RECOMBINASE_DNA_BIND"/>
    <property type="match status" value="1"/>
</dbReference>
<sequence>MKTFRVVIYTRVSTTLQVEKGNSLNAQEKTLSEYAKARGWEVIKIYTDKGVSAKSNDRPAFNELMSDLKENKFDVVLIWKLSRFSRNAKNLLFDCAELEKYDVCLASYSEQFDCTTAAGRLMRNILGVIAEFEREVIRENSKEVKLFKVQSGCRTAAFALGYMLNTANKEFIIKESEAKIVRFLFDAYKKTSSLTETAKLANSKGYKGKRGASFRPSSVKVVLTNPLYCGYNSYDTLVIKGHTPALISKREYNNVQNILKLNGNKNQKKSYKLLTKKASMDSDYVIML</sequence>
<reference evidence="3" key="1">
    <citation type="submission" date="2018-04" db="EMBL/GenBank/DDBJ databases">
        <title>Genome Analysis of a Prevalent Clone of Listeria monocytogenes Sequence Type 87 in China.</title>
        <authorList>
            <person name="Wang Y."/>
        </authorList>
    </citation>
    <scope>NUCLEOTIDE SEQUENCE</scope>
    <source>
        <strain evidence="3">ICDC_LM0111</strain>
    </source>
</reference>
<evidence type="ECO:0000313" key="3">
    <source>
        <dbReference type="EMBL" id="KAA9596207.1"/>
    </source>
</evidence>
<dbReference type="PANTHER" id="PTHR30461">
    <property type="entry name" value="DNA-INVERTASE FROM LAMBDOID PROPHAGE"/>
    <property type="match status" value="1"/>
</dbReference>
<dbReference type="Pfam" id="PF00239">
    <property type="entry name" value="Resolvase"/>
    <property type="match status" value="1"/>
</dbReference>
<evidence type="ECO:0000259" key="1">
    <source>
        <dbReference type="PROSITE" id="PS51736"/>
    </source>
</evidence>
<feature type="domain" description="Recombinase" evidence="2">
    <location>
        <begin position="159"/>
        <end position="265"/>
    </location>
</feature>
<gene>
    <name evidence="3" type="ORF">DCK14_05335</name>
</gene>
<accession>A0A6C8NEL4</accession>
<dbReference type="InterPro" id="IPR038109">
    <property type="entry name" value="DNA_bind_recomb_sf"/>
</dbReference>
<organism evidence="3">
    <name type="scientific">Listeria monocytogenes</name>
    <dbReference type="NCBI Taxonomy" id="1639"/>
    <lineage>
        <taxon>Bacteria</taxon>
        <taxon>Bacillati</taxon>
        <taxon>Bacillota</taxon>
        <taxon>Bacilli</taxon>
        <taxon>Bacillales</taxon>
        <taxon>Listeriaceae</taxon>
        <taxon>Listeria</taxon>
    </lineage>
</organism>
<dbReference type="EMBL" id="QDCT01000001">
    <property type="protein sequence ID" value="KAA9596207.1"/>
    <property type="molecule type" value="Genomic_DNA"/>
</dbReference>
<comment type="caution">
    <text evidence="3">The sequence shown here is derived from an EMBL/GenBank/DDBJ whole genome shotgun (WGS) entry which is preliminary data.</text>
</comment>
<evidence type="ECO:0008006" key="4">
    <source>
        <dbReference type="Google" id="ProtNLM"/>
    </source>
</evidence>
<dbReference type="AlphaFoldDB" id="A0A6C8NEL4"/>
<dbReference type="GO" id="GO:0003677">
    <property type="term" value="F:DNA binding"/>
    <property type="evidence" value="ECO:0007669"/>
    <property type="project" value="InterPro"/>
</dbReference>
<dbReference type="Gene3D" id="3.40.50.1390">
    <property type="entry name" value="Resolvase, N-terminal catalytic domain"/>
    <property type="match status" value="1"/>
</dbReference>
<dbReference type="Pfam" id="PF07508">
    <property type="entry name" value="Recombinase"/>
    <property type="match status" value="1"/>
</dbReference>
<dbReference type="SUPFAM" id="SSF53041">
    <property type="entry name" value="Resolvase-like"/>
    <property type="match status" value="1"/>
</dbReference>
<dbReference type="SMART" id="SM00857">
    <property type="entry name" value="Resolvase"/>
    <property type="match status" value="1"/>
</dbReference>
<dbReference type="InterPro" id="IPR050639">
    <property type="entry name" value="SSR_resolvase"/>
</dbReference>
<dbReference type="RefSeq" id="WP_150885527.1">
    <property type="nucleotide sequence ID" value="NZ_QDCT01000001.1"/>
</dbReference>
<evidence type="ECO:0000259" key="2">
    <source>
        <dbReference type="PROSITE" id="PS51737"/>
    </source>
</evidence>
<proteinExistence type="predicted"/>
<dbReference type="CDD" id="cd00338">
    <property type="entry name" value="Ser_Recombinase"/>
    <property type="match status" value="1"/>
</dbReference>
<dbReference type="Gene3D" id="3.90.1750.20">
    <property type="entry name" value="Putative Large Serine Recombinase, Chain B, Domain 2"/>
    <property type="match status" value="1"/>
</dbReference>
<dbReference type="GO" id="GO:0000150">
    <property type="term" value="F:DNA strand exchange activity"/>
    <property type="evidence" value="ECO:0007669"/>
    <property type="project" value="InterPro"/>
</dbReference>